<dbReference type="AlphaFoldDB" id="Q47105"/>
<sequence length="278" mass="28785">MKKTLIALAVAVSAVSGAAHAWTTGDFNGSFDMNGTITADAYKDKWEWMVGGALSFNNTIKEMTGDSKLLTITQSEPAPILLGRTKEAFAASIVGVGAIPLIAFSDYEGNGVALQSSGDNGKGFFELPMKDDSGNNLGSVKVNVTSAGLFSYSEISTGLVGITSVASGDNTSIYYGGLVSPAIRAGKDAASAVSKFGNYNHTQLLGQLQAVNPNAGNRGQVNKNSAVSQNMVMTTGDVIASSYALGIDQGQTIEATFTNPVVSTTQWSAPLNVAVTYN</sequence>
<evidence type="ECO:0000256" key="3">
    <source>
        <dbReference type="ARBA" id="ARBA00023263"/>
    </source>
</evidence>
<evidence type="ECO:0000313" key="5">
    <source>
        <dbReference type="EMBL" id="AAA23585.1"/>
    </source>
</evidence>
<dbReference type="GO" id="GO:0007155">
    <property type="term" value="P:cell adhesion"/>
    <property type="evidence" value="ECO:0007669"/>
    <property type="project" value="InterPro"/>
</dbReference>
<keyword evidence="2" id="KW-0732">Signal</keyword>
<dbReference type="EMBL" id="M55389">
    <property type="protein sequence ID" value="AAA23585.1"/>
    <property type="molecule type" value="Genomic_DNA"/>
</dbReference>
<reference evidence="5" key="1">
    <citation type="journal article" date="1991" name="J. Bacteriol.">
        <title>Sequence analysis of the clpG gene, which codes for surface antigen CS31A subunit: evidence of an evolutionary relationship between CS31A, K88, and F41 subunit genes.</title>
        <authorList>
            <person name="Girardeau J.P."/>
            <person name="Bertin Y."/>
            <person name="Martin C."/>
            <person name="Der Vartanian M."/>
            <person name="Boeuf C."/>
        </authorList>
    </citation>
    <scope>NUCLEOTIDE SEQUENCE</scope>
</reference>
<evidence type="ECO:0000256" key="4">
    <source>
        <dbReference type="ARBA" id="ARBA00049989"/>
    </source>
</evidence>
<gene>
    <name evidence="5" type="primary">clp G</name>
</gene>
<organism evidence="5">
    <name type="scientific">Escherichia coli</name>
    <dbReference type="NCBI Taxonomy" id="562"/>
    <lineage>
        <taxon>Bacteria</taxon>
        <taxon>Pseudomonadati</taxon>
        <taxon>Pseudomonadota</taxon>
        <taxon>Gammaproteobacteria</taxon>
        <taxon>Enterobacterales</taxon>
        <taxon>Enterobacteriaceae</taxon>
        <taxon>Escherichia</taxon>
    </lineage>
</organism>
<dbReference type="GO" id="GO:0009289">
    <property type="term" value="C:pilus"/>
    <property type="evidence" value="ECO:0007669"/>
    <property type="project" value="UniProtKB-SubCell"/>
</dbReference>
<keyword evidence="3" id="KW-0281">Fimbrium</keyword>
<dbReference type="PATRIC" id="fig|562.10500.peg.462"/>
<dbReference type="Pfam" id="PF02432">
    <property type="entry name" value="Fimbrial_K88"/>
    <property type="match status" value="1"/>
</dbReference>
<name>Q47105_ECOLX</name>
<proteinExistence type="inferred from homology"/>
<dbReference type="RefSeq" id="WP_021530382.1">
    <property type="nucleotide sequence ID" value="NZ_CP157957.1"/>
</dbReference>
<protein>
    <submittedName>
        <fullName evidence="5">Surface antigen</fullName>
    </submittedName>
</protein>
<evidence type="ECO:0000256" key="2">
    <source>
        <dbReference type="ARBA" id="ARBA00022729"/>
    </source>
</evidence>
<comment type="subcellular location">
    <subcellularLocation>
        <location evidence="1">Fimbrium</location>
    </subcellularLocation>
</comment>
<comment type="similarity">
    <text evidence="4">Belongs to the fimbrial K88 protein family.</text>
</comment>
<evidence type="ECO:0000256" key="1">
    <source>
        <dbReference type="ARBA" id="ARBA00004561"/>
    </source>
</evidence>
<dbReference type="PIR" id="A41663">
    <property type="entry name" value="A41663"/>
</dbReference>
<dbReference type="SMR" id="Q47105"/>
<accession>Q47105</accession>
<dbReference type="InterPro" id="IPR003467">
    <property type="entry name" value="Fimbrial_K88_FaeH"/>
</dbReference>